<name>A0AB37DF53_STRSL</name>
<proteinExistence type="predicted"/>
<dbReference type="AlphaFoldDB" id="A0AB37DF53"/>
<dbReference type="Pfam" id="PF13289">
    <property type="entry name" value="SIR2_2"/>
    <property type="match status" value="1"/>
</dbReference>
<protein>
    <recommendedName>
        <fullName evidence="3">SIR2-like domain-containing protein</fullName>
    </recommendedName>
</protein>
<dbReference type="EMBL" id="CP018188">
    <property type="protein sequence ID" value="QGU81612.1"/>
    <property type="molecule type" value="Genomic_DNA"/>
</dbReference>
<organism evidence="1 2">
    <name type="scientific">Streptococcus salivarius</name>
    <dbReference type="NCBI Taxonomy" id="1304"/>
    <lineage>
        <taxon>Bacteria</taxon>
        <taxon>Bacillati</taxon>
        <taxon>Bacillota</taxon>
        <taxon>Bacilli</taxon>
        <taxon>Lactobacillales</taxon>
        <taxon>Streptococcaceae</taxon>
        <taxon>Streptococcus</taxon>
    </lineage>
</organism>
<evidence type="ECO:0008006" key="3">
    <source>
        <dbReference type="Google" id="ProtNLM"/>
    </source>
</evidence>
<dbReference type="Proteomes" id="UP000422997">
    <property type="component" value="Plasmid unnamed"/>
</dbReference>
<dbReference type="RefSeq" id="WP_156247105.1">
    <property type="nucleotide sequence ID" value="NZ_CP018188.1"/>
</dbReference>
<evidence type="ECO:0000313" key="1">
    <source>
        <dbReference type="EMBL" id="QGU81612.1"/>
    </source>
</evidence>
<sequence length="103" mass="11806">MKKVFLHFKELIAQKFKNLKPREGFEEEISEFSKMLAKARIIITTNYDTFIEERLKATNTGIKVNVGNKGLFSKSSDYGELYKIHGSINEPNSIAITSQDMMI</sequence>
<keyword evidence="1" id="KW-0614">Plasmid</keyword>
<reference evidence="1 2" key="1">
    <citation type="submission" date="2016-11" db="EMBL/GenBank/DDBJ databases">
        <title>The potential of Streptococcus salivarius to inhibit the production of volatile sulphur compounds in the oral cavity.</title>
        <authorList>
            <person name="Sun L."/>
            <person name="Li Z."/>
            <person name="Jin D."/>
            <person name="Zhao H."/>
        </authorList>
    </citation>
    <scope>NUCLEOTIDE SEQUENCE [LARGE SCALE GENOMIC DNA]</scope>
    <source>
        <strain evidence="1 2">ICDC2</strain>
        <plasmid evidence="2">Plasmid</plasmid>
    </source>
</reference>
<accession>A0AB37DF53</accession>
<gene>
    <name evidence="1" type="ORF">BSR19_10720</name>
</gene>
<evidence type="ECO:0000313" key="2">
    <source>
        <dbReference type="Proteomes" id="UP000422997"/>
    </source>
</evidence>
<geneLocation type="plasmid" evidence="2"/>